<reference evidence="10 11" key="1">
    <citation type="submission" date="2015-12" db="EMBL/GenBank/DDBJ databases">
        <title>The genome of Folsomia candida.</title>
        <authorList>
            <person name="Faddeeva A."/>
            <person name="Derks M.F."/>
            <person name="Anvar Y."/>
            <person name="Smit S."/>
            <person name="Van Straalen N."/>
            <person name="Roelofs D."/>
        </authorList>
    </citation>
    <scope>NUCLEOTIDE SEQUENCE [LARGE SCALE GENOMIC DNA]</scope>
    <source>
        <strain evidence="10 11">VU population</strain>
        <tissue evidence="10">Whole body</tissue>
    </source>
</reference>
<evidence type="ECO:0000256" key="8">
    <source>
        <dbReference type="ARBA" id="ARBA00032995"/>
    </source>
</evidence>
<dbReference type="STRING" id="158441.A0A226EU61"/>
<evidence type="ECO:0000256" key="2">
    <source>
        <dbReference type="ARBA" id="ARBA00004883"/>
    </source>
</evidence>
<dbReference type="EC" id="1.1.1.271" evidence="4"/>
<keyword evidence="5" id="KW-0521">NADP</keyword>
<dbReference type="OMA" id="HPSNYGY"/>
<proteinExistence type="inferred from homology"/>
<dbReference type="PANTHER" id="PTHR43238:SF1">
    <property type="entry name" value="GDP-L-FUCOSE SYNTHASE"/>
    <property type="match status" value="1"/>
</dbReference>
<dbReference type="InterPro" id="IPR028614">
    <property type="entry name" value="GDP_fucose/colitose_synth"/>
</dbReference>
<evidence type="ECO:0000256" key="3">
    <source>
        <dbReference type="ARBA" id="ARBA00005959"/>
    </source>
</evidence>
<comment type="caution">
    <text evidence="10">The sequence shown here is derived from an EMBL/GenBank/DDBJ whole genome shotgun (WGS) entry which is preliminary data.</text>
</comment>
<comment type="similarity">
    <text evidence="3">Belongs to the NAD(P)-dependent epimerase/dehydratase family. Fucose synthase subfamily.</text>
</comment>
<dbReference type="InterPro" id="IPR001509">
    <property type="entry name" value="Epimerase_deHydtase"/>
</dbReference>
<dbReference type="AlphaFoldDB" id="A0A226EU61"/>
<feature type="domain" description="NAD-dependent epimerase/dehydratase" evidence="9">
    <location>
        <begin position="7"/>
        <end position="235"/>
    </location>
</feature>
<dbReference type="Gene3D" id="3.40.50.720">
    <property type="entry name" value="NAD(P)-binding Rossmann-like Domain"/>
    <property type="match status" value="1"/>
</dbReference>
<dbReference type="InterPro" id="IPR036291">
    <property type="entry name" value="NAD(P)-bd_dom_sf"/>
</dbReference>
<dbReference type="Proteomes" id="UP000198287">
    <property type="component" value="Unassembled WGS sequence"/>
</dbReference>
<comment type="pathway">
    <text evidence="2">Nucleotide-sugar biosynthesis; GDP-L-fucose biosynthesis via de novo pathway; GDP-L-fucose from GDP-alpha-D-mannose: step 2/2.</text>
</comment>
<dbReference type="HAMAP" id="MF_00956">
    <property type="entry name" value="GDP_fucose_synth"/>
    <property type="match status" value="1"/>
</dbReference>
<dbReference type="GO" id="GO:0050577">
    <property type="term" value="F:GDP-L-fucose synthase activity"/>
    <property type="evidence" value="ECO:0007669"/>
    <property type="project" value="UniProtKB-EC"/>
</dbReference>
<evidence type="ECO:0000256" key="1">
    <source>
        <dbReference type="ARBA" id="ARBA00002870"/>
    </source>
</evidence>
<dbReference type="PANTHER" id="PTHR43238">
    <property type="entry name" value="GDP-L-FUCOSE SYNTHASE"/>
    <property type="match status" value="1"/>
</dbReference>
<organism evidence="10 11">
    <name type="scientific">Folsomia candida</name>
    <name type="common">Springtail</name>
    <dbReference type="NCBI Taxonomy" id="158441"/>
    <lineage>
        <taxon>Eukaryota</taxon>
        <taxon>Metazoa</taxon>
        <taxon>Ecdysozoa</taxon>
        <taxon>Arthropoda</taxon>
        <taxon>Hexapoda</taxon>
        <taxon>Collembola</taxon>
        <taxon>Entomobryomorpha</taxon>
        <taxon>Isotomoidea</taxon>
        <taxon>Isotomidae</taxon>
        <taxon>Proisotominae</taxon>
        <taxon>Folsomia</taxon>
    </lineage>
</organism>
<dbReference type="UniPathway" id="UPA00128">
    <property type="reaction ID" value="UER00191"/>
</dbReference>
<name>A0A226EU61_FOLCA</name>
<dbReference type="GO" id="GO:0016853">
    <property type="term" value="F:isomerase activity"/>
    <property type="evidence" value="ECO:0007669"/>
    <property type="project" value="UniProtKB-KW"/>
</dbReference>
<keyword evidence="6" id="KW-0560">Oxidoreductase</keyword>
<keyword evidence="11" id="KW-1185">Reference proteome</keyword>
<dbReference type="OrthoDB" id="202470at2759"/>
<evidence type="ECO:0000313" key="10">
    <source>
        <dbReference type="EMBL" id="OXA60594.1"/>
    </source>
</evidence>
<comment type="function">
    <text evidence="1">Catalyzes the two-step NADP-dependent conversion of GDP-4-dehydro-6-deoxy-D-mannose to GDP-fucose, involving an epimerase and a reductase reaction.</text>
</comment>
<protein>
    <recommendedName>
        <fullName evidence="4">GDP-L-fucose synthase</fullName>
        <ecNumber evidence="4">1.1.1.271</ecNumber>
    </recommendedName>
    <alternativeName>
        <fullName evidence="8">GDP-4-keto-6-deoxy-D-mannose-3,5-epimerase-4-reductase</fullName>
    </alternativeName>
</protein>
<evidence type="ECO:0000259" key="9">
    <source>
        <dbReference type="Pfam" id="PF01370"/>
    </source>
</evidence>
<keyword evidence="7" id="KW-0413">Isomerase</keyword>
<gene>
    <name evidence="10" type="ORF">Fcan01_04996</name>
</gene>
<evidence type="ECO:0000256" key="6">
    <source>
        <dbReference type="ARBA" id="ARBA00023002"/>
    </source>
</evidence>
<dbReference type="Gene3D" id="3.90.25.10">
    <property type="entry name" value="UDP-galactose 4-epimerase, domain 1"/>
    <property type="match status" value="1"/>
</dbReference>
<dbReference type="CDD" id="cd05239">
    <property type="entry name" value="GDP_FS_SDR_e"/>
    <property type="match status" value="1"/>
</dbReference>
<dbReference type="Pfam" id="PF01370">
    <property type="entry name" value="Epimerase"/>
    <property type="match status" value="1"/>
</dbReference>
<evidence type="ECO:0000256" key="5">
    <source>
        <dbReference type="ARBA" id="ARBA00022857"/>
    </source>
</evidence>
<evidence type="ECO:0000256" key="7">
    <source>
        <dbReference type="ARBA" id="ARBA00023235"/>
    </source>
</evidence>
<dbReference type="EMBL" id="LNIX01000002">
    <property type="protein sequence ID" value="OXA60594.1"/>
    <property type="molecule type" value="Genomic_DNA"/>
</dbReference>
<evidence type="ECO:0000256" key="4">
    <source>
        <dbReference type="ARBA" id="ARBA00012371"/>
    </source>
</evidence>
<dbReference type="SUPFAM" id="SSF51735">
    <property type="entry name" value="NAD(P)-binding Rossmann-fold domains"/>
    <property type="match status" value="1"/>
</dbReference>
<dbReference type="GO" id="GO:0042351">
    <property type="term" value="P:'de novo' GDP-L-fucose biosynthetic process"/>
    <property type="evidence" value="ECO:0007669"/>
    <property type="project" value="UniProtKB-UniPathway"/>
</dbReference>
<accession>A0A226EU61</accession>
<sequence length="319" mass="35995">MSSTKRIVVTGGSGLVGKAIAKVLEDPEYKRDNEEWIFLSSKDADLRNPVEVKAIFDKHKPTHVIHLAAMVGGLFHNMAKNLDFLRNNLLINDNVLNTSFETGVIKVISCLSTCIFPDKTSYPIDETMIHNGPPHDSNFGYSYAKRLIDVQNRGYFEQHGKKYTAVIPCNVFGPWDNYNLKDSHVIPGLIHKFYLAKKCGDVGTVMGTGKPLRQFIYSLDLAKLFLWVLRDYDEVAPIILSVDEKDEVSIKAVADLIATNLGFEQPLKLDETKADGQYKKTASNAKLRQYLPDFKFTPLEEAIAESVSWFVQNYDKARK</sequence>
<evidence type="ECO:0000313" key="11">
    <source>
        <dbReference type="Proteomes" id="UP000198287"/>
    </source>
</evidence>